<dbReference type="eggNOG" id="COG0553">
    <property type="taxonomic scope" value="Bacteria"/>
</dbReference>
<gene>
    <name evidence="2" type="ORF">RLDS_23275</name>
</gene>
<dbReference type="PROSITE" id="PS51192">
    <property type="entry name" value="HELICASE_ATP_BIND_1"/>
    <property type="match status" value="1"/>
</dbReference>
<dbReference type="Gene3D" id="3.40.50.150">
    <property type="entry name" value="Vaccinia Virus protein VP39"/>
    <property type="match status" value="1"/>
</dbReference>
<keyword evidence="3" id="KW-1185">Reference proteome</keyword>
<dbReference type="PATRIC" id="fig|1331060.3.peg.4505"/>
<dbReference type="SUPFAM" id="SSF53335">
    <property type="entry name" value="S-adenosyl-L-methionine-dependent methyltransferases"/>
    <property type="match status" value="1"/>
</dbReference>
<comment type="caution">
    <text evidence="2">The sequence shown here is derived from an EMBL/GenBank/DDBJ whole genome shotgun (WGS) entry which is preliminary data.</text>
</comment>
<dbReference type="InterPro" id="IPR039187">
    <property type="entry name" value="SNO_AAA"/>
</dbReference>
<dbReference type="Gene3D" id="3.40.50.300">
    <property type="entry name" value="P-loop containing nucleotide triphosphate hydrolases"/>
    <property type="match status" value="1"/>
</dbReference>
<dbReference type="InterPro" id="IPR029063">
    <property type="entry name" value="SAM-dependent_MTases_sf"/>
</dbReference>
<name>T0HEB4_9SPHN</name>
<dbReference type="SUPFAM" id="SSF52540">
    <property type="entry name" value="P-loop containing nucleoside triphosphate hydrolases"/>
    <property type="match status" value="1"/>
</dbReference>
<evidence type="ECO:0000313" key="3">
    <source>
        <dbReference type="Proteomes" id="UP000015531"/>
    </source>
</evidence>
<dbReference type="RefSeq" id="WP_021228113.1">
    <property type="nucleotide sequence ID" value="NZ_ATDP01000107.1"/>
</dbReference>
<dbReference type="PANTHER" id="PTHR12706">
    <property type="entry name" value="STRAWBERRY NOTCH-RELATED"/>
    <property type="match status" value="1"/>
</dbReference>
<accession>T0HEB4</accession>
<dbReference type="Pfam" id="PF13872">
    <property type="entry name" value="AAA_34"/>
    <property type="match status" value="1"/>
</dbReference>
<dbReference type="InterPro" id="IPR026741">
    <property type="entry name" value="SNO"/>
</dbReference>
<dbReference type="PANTHER" id="PTHR12706:SF30">
    <property type="entry name" value="PROTEIN STRAWBERRY NOTCH-RELATED"/>
    <property type="match status" value="1"/>
</dbReference>
<dbReference type="Proteomes" id="UP000015531">
    <property type="component" value="Unassembled WGS sequence"/>
</dbReference>
<dbReference type="GO" id="GO:0006355">
    <property type="term" value="P:regulation of DNA-templated transcription"/>
    <property type="evidence" value="ECO:0007669"/>
    <property type="project" value="InterPro"/>
</dbReference>
<protein>
    <recommendedName>
        <fullName evidence="1">Helicase ATP-binding domain-containing protein</fullName>
    </recommendedName>
</protein>
<sequence>MTHIQSDAALRAAPAPVASSFADRAGALLAAATRLVPTLEAGRRIDAHELRAAMSQAFEGSDAEGAWDWKTGYDACEAAVILFLRKYGRTILARSPASSLALIERIAALLPTHTRRSEAGQALQQFSTPPGLAFVSSIAAAIRPADHVLEPSAGTGMLAIHAELIGADLALNELAEVRAELLGHLFPAVPLSCHDAASIDDRLPQTIRPTVVLINPPFSAVAHVDHAMKDAALRHIASALARLESRGRLVAITGSNCAPSAPEWRGAFTRLQEQGRILFTAAIDGSVYAKHGTTIATRLTVIDKIPADDPGQFPLSAGKAPDTSTLLEWVLSQVPPRCPTTPAPAAVLPVTASASAMRANARTIAPAPTPPAPEPEAVELAYETMDWTPPAERLGDSIYEPYALQSIVLAGANPHPTPLVQSAAMASVASPKPSYRPHLPPQLITLGILSDAQIESVIYAGEAHSGHLSGAWKVDPTWEIVSAAAEDAEDAIRFRRGWFLGDGTGAGKGRQVAGIMLDNWLKGRRRAVWISKSDKLLEDAQRDWSALGQERLLVTPLSRFRQGTDIRLDEGVLFTTYATLRSQERGGKKSRVEQIVDWLGRDFDGVIVFDEAHAMANAAGGKSERGDVAPSQQGRAGLRLQHALPDARIVYVSATGATTVQNLAYAQRLGLWGGEDFPFETRAAFVTAIENGGVAAMEVLARDLKALGLYAARSLSFDGVEYEVLEHALTPEQVRIYDSYAGAFQVIHNNLDAAMAAAGITSASHGTLNRQAKAAARSAFEQAKQRFFNHLITAMQTPSVIASIGQDLAAGDAAVIQIVSTGEALQARRLADIPTDEWDDVSVDITPPEFL</sequence>
<dbReference type="InterPro" id="IPR027417">
    <property type="entry name" value="P-loop_NTPase"/>
</dbReference>
<reference evidence="2 3" key="1">
    <citation type="journal article" date="2013" name="Genome Announc.">
        <title>Draft Genome Sequence of Sphingobium lactosutens Strain DS20T, Isolated from a Hexachlorocyclohexane Dumpsite.</title>
        <authorList>
            <person name="Kumar R."/>
            <person name="Dwivedi V."/>
            <person name="Negi V."/>
            <person name="Khurana J.P."/>
            <person name="Lal R."/>
        </authorList>
    </citation>
    <scope>NUCLEOTIDE SEQUENCE [LARGE SCALE GENOMIC DNA]</scope>
    <source>
        <strain evidence="2 3">DS20</strain>
    </source>
</reference>
<proteinExistence type="predicted"/>
<dbReference type="InterPro" id="IPR014001">
    <property type="entry name" value="Helicase_ATP-bd"/>
</dbReference>
<organism evidence="2 3">
    <name type="scientific">Sphingobium lactosutens DS20</name>
    <dbReference type="NCBI Taxonomy" id="1331060"/>
    <lineage>
        <taxon>Bacteria</taxon>
        <taxon>Pseudomonadati</taxon>
        <taxon>Pseudomonadota</taxon>
        <taxon>Alphaproteobacteria</taxon>
        <taxon>Sphingomonadales</taxon>
        <taxon>Sphingomonadaceae</taxon>
        <taxon>Sphingobium</taxon>
    </lineage>
</organism>
<evidence type="ECO:0000313" key="2">
    <source>
        <dbReference type="EMBL" id="EQB11327.1"/>
    </source>
</evidence>
<evidence type="ECO:0000259" key="1">
    <source>
        <dbReference type="PROSITE" id="PS51192"/>
    </source>
</evidence>
<dbReference type="EMBL" id="ATDP01000107">
    <property type="protein sequence ID" value="EQB11327.1"/>
    <property type="molecule type" value="Genomic_DNA"/>
</dbReference>
<dbReference type="AlphaFoldDB" id="T0HEB4"/>
<feature type="domain" description="Helicase ATP-binding" evidence="1">
    <location>
        <begin position="489"/>
        <end position="664"/>
    </location>
</feature>